<dbReference type="Proteomes" id="UP000001213">
    <property type="component" value="Chromosome"/>
</dbReference>
<comment type="cofactor">
    <cofactor evidence="3">
        <name>Zn(2+)</name>
        <dbReference type="ChEBI" id="CHEBI:29105"/>
    </cofactor>
    <text evidence="3">Binds 1 zinc ion per subunit.</text>
</comment>
<dbReference type="GO" id="GO:0036054">
    <property type="term" value="F:protein-malonyllysine demalonylase activity"/>
    <property type="evidence" value="ECO:0007669"/>
    <property type="project" value="InterPro"/>
</dbReference>
<feature type="domain" description="Deacetylase sirtuin-type" evidence="5">
    <location>
        <begin position="9"/>
        <end position="273"/>
    </location>
</feature>
<dbReference type="InterPro" id="IPR026591">
    <property type="entry name" value="Sirtuin_cat_small_dom_sf"/>
</dbReference>
<dbReference type="RefSeq" id="WP_013125981.1">
    <property type="nucleotide sequence ID" value="NC_014158.1"/>
</dbReference>
<dbReference type="InterPro" id="IPR003000">
    <property type="entry name" value="Sirtuin"/>
</dbReference>
<comment type="catalytic activity">
    <reaction evidence="3">
        <text>N(6)-succinyl-L-lysyl-[protein] + NAD(+) + H2O = 2''-O-succinyl-ADP-D-ribose + nicotinamide + L-lysyl-[protein]</text>
        <dbReference type="Rhea" id="RHEA:47668"/>
        <dbReference type="Rhea" id="RHEA-COMP:9752"/>
        <dbReference type="Rhea" id="RHEA-COMP:11877"/>
        <dbReference type="ChEBI" id="CHEBI:15377"/>
        <dbReference type="ChEBI" id="CHEBI:17154"/>
        <dbReference type="ChEBI" id="CHEBI:29969"/>
        <dbReference type="ChEBI" id="CHEBI:57540"/>
        <dbReference type="ChEBI" id="CHEBI:87830"/>
        <dbReference type="ChEBI" id="CHEBI:87832"/>
    </reaction>
</comment>
<evidence type="ECO:0000259" key="5">
    <source>
        <dbReference type="PROSITE" id="PS50305"/>
    </source>
</evidence>
<dbReference type="InterPro" id="IPR027546">
    <property type="entry name" value="Sirtuin_class_III"/>
</dbReference>
<dbReference type="InterPro" id="IPR026590">
    <property type="entry name" value="Ssirtuin_cat_dom"/>
</dbReference>
<feature type="binding site" evidence="3">
    <location>
        <begin position="211"/>
        <end position="213"/>
    </location>
    <ligand>
        <name>NAD(+)</name>
        <dbReference type="ChEBI" id="CHEBI:57540"/>
    </ligand>
</feature>
<feature type="active site" description="Proton acceptor" evidence="3 4">
    <location>
        <position position="131"/>
    </location>
</feature>
<feature type="binding site" evidence="3 4">
    <location>
        <position position="139"/>
    </location>
    <ligand>
        <name>Zn(2+)</name>
        <dbReference type="ChEBI" id="CHEBI:29105"/>
    </ligand>
</feature>
<keyword evidence="7" id="KW-1185">Reference proteome</keyword>
<keyword evidence="3" id="KW-0963">Cytoplasm</keyword>
<dbReference type="STRING" id="521096.Tpau_1314"/>
<dbReference type="GO" id="GO:0036055">
    <property type="term" value="F:protein-succinyllysine desuccinylase activity"/>
    <property type="evidence" value="ECO:0007669"/>
    <property type="project" value="UniProtKB-UniRule"/>
</dbReference>
<dbReference type="CDD" id="cd01412">
    <property type="entry name" value="SIRT5_Af1_CobB"/>
    <property type="match status" value="1"/>
</dbReference>
<protein>
    <recommendedName>
        <fullName evidence="3">NAD-dependent protein deacylase</fullName>
        <ecNumber evidence="3">2.3.1.286</ecNumber>
    </recommendedName>
    <alternativeName>
        <fullName evidence="3">Regulatory protein SIR2 homolog</fullName>
    </alternativeName>
</protein>
<evidence type="ECO:0000256" key="2">
    <source>
        <dbReference type="ARBA" id="ARBA00023027"/>
    </source>
</evidence>
<feature type="binding site" evidence="3">
    <location>
        <position position="255"/>
    </location>
    <ligand>
        <name>NAD(+)</name>
        <dbReference type="ChEBI" id="CHEBI:57540"/>
    </ligand>
</feature>
<dbReference type="eggNOG" id="COG0846">
    <property type="taxonomic scope" value="Bacteria"/>
</dbReference>
<dbReference type="Pfam" id="PF02146">
    <property type="entry name" value="SIR2"/>
    <property type="match status" value="1"/>
</dbReference>
<evidence type="ECO:0000313" key="6">
    <source>
        <dbReference type="EMBL" id="ADG77943.1"/>
    </source>
</evidence>
<comment type="subcellular location">
    <subcellularLocation>
        <location evidence="3">Cytoplasm</location>
    </subcellularLocation>
</comment>
<reference evidence="6 7" key="2">
    <citation type="journal article" date="2011" name="Stand. Genomic Sci.">
        <title>Complete genome sequence of Tsukamurella paurometabola type strain (no. 33).</title>
        <authorList>
            <person name="Munk A.C."/>
            <person name="Lapidus A."/>
            <person name="Lucas S."/>
            <person name="Nolan M."/>
            <person name="Tice H."/>
            <person name="Cheng J.F."/>
            <person name="Del Rio T.G."/>
            <person name="Goodwin L."/>
            <person name="Pitluck S."/>
            <person name="Liolios K."/>
            <person name="Huntemann M."/>
            <person name="Ivanova N."/>
            <person name="Mavromatis K."/>
            <person name="Mikhailova N."/>
            <person name="Pati A."/>
            <person name="Chen A."/>
            <person name="Palaniappan K."/>
            <person name="Tapia R."/>
            <person name="Han C."/>
            <person name="Land M."/>
            <person name="Hauser L."/>
            <person name="Chang Y.J."/>
            <person name="Jeffries C.D."/>
            <person name="Brettin T."/>
            <person name="Yasawong M."/>
            <person name="Brambilla E.M."/>
            <person name="Rohde M."/>
            <person name="Sikorski J."/>
            <person name="Goker M."/>
            <person name="Detter J.C."/>
            <person name="Woyke T."/>
            <person name="Bristow J."/>
            <person name="Eisen J.A."/>
            <person name="Markowitz V."/>
            <person name="Hugenholtz P."/>
            <person name="Kyrpides N.C."/>
            <person name="Klenk H.P."/>
        </authorList>
    </citation>
    <scope>NUCLEOTIDE SEQUENCE [LARGE SCALE GENOMIC DNA]</scope>
    <source>
        <strain evidence="7">ATCC 8368 / DSM 20162 / CCUG 35730 / CIP 100753 / JCM 10117 / KCTC 9821 / NBRC 16120 / NCIMB 702349 / NCTC 13040</strain>
    </source>
</reference>
<evidence type="ECO:0000256" key="1">
    <source>
        <dbReference type="ARBA" id="ARBA00022679"/>
    </source>
</evidence>
<dbReference type="PANTHER" id="PTHR11085">
    <property type="entry name" value="NAD-DEPENDENT PROTEIN DEACYLASE SIRTUIN-5, MITOCHONDRIAL-RELATED"/>
    <property type="match status" value="1"/>
</dbReference>
<dbReference type="KEGG" id="tpr:Tpau_1314"/>
<feature type="binding site" evidence="3">
    <location>
        <position position="80"/>
    </location>
    <ligand>
        <name>substrate</name>
    </ligand>
</feature>
<comment type="similarity">
    <text evidence="3">Belongs to the sirtuin family. Class III subfamily.</text>
</comment>
<proteinExistence type="inferred from homology"/>
<dbReference type="GO" id="GO:0008270">
    <property type="term" value="F:zinc ion binding"/>
    <property type="evidence" value="ECO:0007669"/>
    <property type="project" value="UniProtKB-UniRule"/>
</dbReference>
<dbReference type="InterPro" id="IPR050134">
    <property type="entry name" value="NAD-dep_sirtuin_deacylases"/>
</dbReference>
<comment type="function">
    <text evidence="3">NAD-dependent lysine deacetylase and desuccinylase that specifically removes acetyl and succinyl groups on target proteins. Modulates the activities of several proteins which are inactive in their acylated form.</text>
</comment>
<reference evidence="7" key="1">
    <citation type="submission" date="2010-03" db="EMBL/GenBank/DDBJ databases">
        <title>The complete chromosome of Tsukamurella paurometabola DSM 20162.</title>
        <authorList>
            <consortium name="US DOE Joint Genome Institute (JGI-PGF)"/>
            <person name="Lucas S."/>
            <person name="Copeland A."/>
            <person name="Lapidus A."/>
            <person name="Glavina del Rio T."/>
            <person name="Dalin E."/>
            <person name="Tice H."/>
            <person name="Bruce D."/>
            <person name="Goodwin L."/>
            <person name="Pitluck S."/>
            <person name="Kyrpides N."/>
            <person name="Mavromatis K."/>
            <person name="Ivanova N."/>
            <person name="Mikhailova N."/>
            <person name="Munk A.C."/>
            <person name="Brettin T."/>
            <person name="Detter J.C."/>
            <person name="Tapia R."/>
            <person name="Han C."/>
            <person name="Larimer F."/>
            <person name="Land M."/>
            <person name="Hauser L."/>
            <person name="Markowitz V."/>
            <person name="Cheng J.-F."/>
            <person name="Hugenholtz P."/>
            <person name="Woyke T."/>
            <person name="Wu D."/>
            <person name="Jando M."/>
            <person name="Brambilla E."/>
            <person name="Klenk H.-P."/>
            <person name="Eisen J.A."/>
        </authorList>
    </citation>
    <scope>NUCLEOTIDE SEQUENCE [LARGE SCALE GENOMIC DNA]</scope>
    <source>
        <strain evidence="7">ATCC 8368 / DSM 20162 / CCUG 35730 / CIP 100753 / JCM 10117 / KCTC 9821 / NBRC 16120 / NCIMB 702349 / NCTC 13040</strain>
    </source>
</reference>
<keyword evidence="3 4" id="KW-0479">Metal-binding</keyword>
<feature type="binding site" evidence="3 4">
    <location>
        <position position="174"/>
    </location>
    <ligand>
        <name>Zn(2+)</name>
        <dbReference type="ChEBI" id="CHEBI:29105"/>
    </ligand>
</feature>
<dbReference type="PROSITE" id="PS50305">
    <property type="entry name" value="SIRTUIN"/>
    <property type="match status" value="1"/>
</dbReference>
<dbReference type="AlphaFoldDB" id="D5UWS1"/>
<evidence type="ECO:0000256" key="3">
    <source>
        <dbReference type="HAMAP-Rule" id="MF_01121"/>
    </source>
</evidence>
<sequence length="273" mass="29070">MQPGMRPSDRPAPVPVDPAVTELVRDAESIVVLTGAGMSAESGIATFREAQTGLWARYDPEEIASVDAWTRDSALVWGWYQWRGYIARQAEPNNGHIALAELGTRRSVSIVTQNIDDLHERAGSEVTAHLHGSLFAPRCEYCGTPYLGSDAEIRATDGEPTPEMRVTPPTCMQCLSQVRPGIVWFGEPLPMEAWGRAEAAVIAADLVLVIGTSGLVYPAARLPEMALEAGIPVVEINPEPTPLSARATVAWNTTAATGLPALVAAVTSGAAHP</sequence>
<dbReference type="EMBL" id="CP001966">
    <property type="protein sequence ID" value="ADG77943.1"/>
    <property type="molecule type" value="Genomic_DNA"/>
</dbReference>
<dbReference type="HAMAP" id="MF_01121">
    <property type="entry name" value="Sirtuin_ClassIII"/>
    <property type="match status" value="1"/>
</dbReference>
<dbReference type="HOGENOM" id="CLU_023643_3_1_11"/>
<feature type="binding site" evidence="3 4">
    <location>
        <position position="142"/>
    </location>
    <ligand>
        <name>Zn(2+)</name>
        <dbReference type="ChEBI" id="CHEBI:29105"/>
    </ligand>
</feature>
<dbReference type="PANTHER" id="PTHR11085:SF4">
    <property type="entry name" value="NAD-DEPENDENT PROTEIN DEACYLASE"/>
    <property type="match status" value="1"/>
</dbReference>
<feature type="binding site" evidence="3">
    <location>
        <begin position="237"/>
        <end position="239"/>
    </location>
    <ligand>
        <name>NAD(+)</name>
        <dbReference type="ChEBI" id="CHEBI:57540"/>
    </ligand>
</feature>
<name>D5UWS1_TSUPD</name>
<feature type="binding site" evidence="3">
    <location>
        <position position="83"/>
    </location>
    <ligand>
        <name>substrate</name>
    </ligand>
</feature>
<comment type="domain">
    <text evidence="3">2 residues (Tyr-80 and Arg-83) present in a large hydrophobic pocket are probably involved in substrate specificity. They are important for desuccinylation activity, but dispensable for deacetylation activity.</text>
</comment>
<accession>D5UWS1</accession>
<comment type="caution">
    <text evidence="3">Lacks conserved residue(s) required for the propagation of feature annotation.</text>
</comment>
<feature type="binding site" evidence="3 4">
    <location>
        <position position="171"/>
    </location>
    <ligand>
        <name>Zn(2+)</name>
        <dbReference type="ChEBI" id="CHEBI:29105"/>
    </ligand>
</feature>
<dbReference type="GO" id="GO:0017136">
    <property type="term" value="F:histone deacetylase activity, NAD-dependent"/>
    <property type="evidence" value="ECO:0007669"/>
    <property type="project" value="TreeGrafter"/>
</dbReference>
<organism evidence="6 7">
    <name type="scientific">Tsukamurella paurometabola (strain ATCC 8368 / DSM 20162 / CCUG 35730 / CIP 100753 / JCM 10117 / KCTC 9821 / NBRC 16120 / NCIMB 702349 / NCTC 13040)</name>
    <name type="common">Corynebacterium paurometabolum</name>
    <dbReference type="NCBI Taxonomy" id="521096"/>
    <lineage>
        <taxon>Bacteria</taxon>
        <taxon>Bacillati</taxon>
        <taxon>Actinomycetota</taxon>
        <taxon>Actinomycetes</taxon>
        <taxon>Mycobacteriales</taxon>
        <taxon>Tsukamurellaceae</taxon>
        <taxon>Tsukamurella</taxon>
    </lineage>
</organism>
<dbReference type="Gene3D" id="3.30.1600.10">
    <property type="entry name" value="SIR2/SIRT2 'Small Domain"/>
    <property type="match status" value="1"/>
</dbReference>
<comment type="catalytic activity">
    <reaction evidence="3">
        <text>N(6)-acetyl-L-lysyl-[protein] + NAD(+) + H2O = 2''-O-acetyl-ADP-D-ribose + nicotinamide + L-lysyl-[protein]</text>
        <dbReference type="Rhea" id="RHEA:43636"/>
        <dbReference type="Rhea" id="RHEA-COMP:9752"/>
        <dbReference type="Rhea" id="RHEA-COMP:10731"/>
        <dbReference type="ChEBI" id="CHEBI:15377"/>
        <dbReference type="ChEBI" id="CHEBI:17154"/>
        <dbReference type="ChEBI" id="CHEBI:29969"/>
        <dbReference type="ChEBI" id="CHEBI:57540"/>
        <dbReference type="ChEBI" id="CHEBI:61930"/>
        <dbReference type="ChEBI" id="CHEBI:83767"/>
        <dbReference type="EC" id="2.3.1.286"/>
    </reaction>
</comment>
<keyword evidence="1" id="KW-0808">Transferase</keyword>
<dbReference type="NCBIfam" id="NF001753">
    <property type="entry name" value="PRK00481.1-3"/>
    <property type="match status" value="1"/>
</dbReference>
<feature type="binding site" evidence="3">
    <location>
        <begin position="113"/>
        <end position="116"/>
    </location>
    <ligand>
        <name>NAD(+)</name>
        <dbReference type="ChEBI" id="CHEBI:57540"/>
    </ligand>
</feature>
<dbReference type="Gene3D" id="3.40.50.1220">
    <property type="entry name" value="TPP-binding domain"/>
    <property type="match status" value="1"/>
</dbReference>
<dbReference type="EC" id="2.3.1.286" evidence="3"/>
<keyword evidence="3 4" id="KW-0862">Zinc</keyword>
<dbReference type="GO" id="GO:0070403">
    <property type="term" value="F:NAD+ binding"/>
    <property type="evidence" value="ECO:0007669"/>
    <property type="project" value="UniProtKB-UniRule"/>
</dbReference>
<gene>
    <name evidence="3" type="primary">cobB</name>
    <name evidence="6" type="ordered locus">Tpau_1314</name>
</gene>
<keyword evidence="2 3" id="KW-0520">NAD</keyword>
<dbReference type="InterPro" id="IPR029035">
    <property type="entry name" value="DHS-like_NAD/FAD-binding_dom"/>
</dbReference>
<dbReference type="GO" id="GO:0005737">
    <property type="term" value="C:cytoplasm"/>
    <property type="evidence" value="ECO:0007669"/>
    <property type="project" value="UniProtKB-SubCell"/>
</dbReference>
<evidence type="ECO:0000256" key="4">
    <source>
        <dbReference type="PROSITE-ProRule" id="PRU00236"/>
    </source>
</evidence>
<evidence type="ECO:0000313" key="7">
    <source>
        <dbReference type="Proteomes" id="UP000001213"/>
    </source>
</evidence>
<dbReference type="SUPFAM" id="SSF52467">
    <property type="entry name" value="DHS-like NAD/FAD-binding domain"/>
    <property type="match status" value="1"/>
</dbReference>